<sequence length="513" mass="56871">MKKFISLVLLVFSAGAFANPVADLEGKHGYDRRAAITRMSDTDWGGQRFSIEKGIELLQGLTGTDRYYAAKSLLGSNRYKRNMLPGNMSVRQMNAVLDGVGEQRGDLIAHLADFEIPAGNFGVAEIQSLIGDVAGDDYERSMKALMGSNQMHRNYAISSLGVDQVDALLSRDTNRAGMIRYMADYAILEGNFTVDGAEKMMRTQSGMDRHDSVKALLGSNQQKRNYLNIPLSFVDAQRLLDGTALRSELINYFSDRGVFADRLTADEAARLLENIKHTDRFETLKTLLGFNQQQRDYLRSPLSVNDVYTLLAGTAYRDEMIGLMADRGVIVDGISVADAVMMMEQITRADRYDAVSSLLGNNKQKRSYITLPITAAGAIQLMEGGAYRDELIGFMVDHGLIENRLSADDTVALLEDLVGMDRYDALLALMGENGQTRNYLDMPMGPSSMVSLFERTANRKELIALIADQGMVDGTINAAEAEHLLGRLYGEEREQALKILQGDNRLKRIYLSN</sequence>
<keyword evidence="1" id="KW-0732">Signal</keyword>
<proteinExistence type="predicted"/>
<comment type="caution">
    <text evidence="2">The sequence shown here is derived from an EMBL/GenBank/DDBJ whole genome shotgun (WGS) entry which is preliminary data.</text>
</comment>
<dbReference type="AlphaFoldDB" id="A0A8J6TSD5"/>
<organism evidence="2 3">
    <name type="scientific">Candidatus Thiopontia autotrophica</name>
    <dbReference type="NCBI Taxonomy" id="2841688"/>
    <lineage>
        <taxon>Bacteria</taxon>
        <taxon>Pseudomonadati</taxon>
        <taxon>Pseudomonadota</taxon>
        <taxon>Gammaproteobacteria</taxon>
        <taxon>Candidatus Thiopontia</taxon>
    </lineage>
</organism>
<feature type="signal peptide" evidence="1">
    <location>
        <begin position="1"/>
        <end position="18"/>
    </location>
</feature>
<accession>A0A8J6TSD5</accession>
<gene>
    <name evidence="2" type="ORF">H8D24_03550</name>
</gene>
<evidence type="ECO:0000313" key="3">
    <source>
        <dbReference type="Proteomes" id="UP000654401"/>
    </source>
</evidence>
<reference evidence="2 3" key="1">
    <citation type="submission" date="2020-08" db="EMBL/GenBank/DDBJ databases">
        <title>Bridging the membrane lipid divide: bacteria of the FCB group superphylum have the potential to synthesize archaeal ether lipids.</title>
        <authorList>
            <person name="Villanueva L."/>
            <person name="Von Meijenfeldt F.A.B."/>
            <person name="Westbye A.B."/>
            <person name="Yadav S."/>
            <person name="Hopmans E.C."/>
            <person name="Dutilh B.E."/>
            <person name="Sinninghe Damste J.S."/>
        </authorList>
    </citation>
    <scope>NUCLEOTIDE SEQUENCE [LARGE SCALE GENOMIC DNA]</scope>
    <source>
        <strain evidence="2">NIOZ-UU100</strain>
    </source>
</reference>
<evidence type="ECO:0000313" key="2">
    <source>
        <dbReference type="EMBL" id="MBC8519468.1"/>
    </source>
</evidence>
<dbReference type="Proteomes" id="UP000654401">
    <property type="component" value="Unassembled WGS sequence"/>
</dbReference>
<dbReference type="EMBL" id="JACNFK010000023">
    <property type="protein sequence ID" value="MBC8519468.1"/>
    <property type="molecule type" value="Genomic_DNA"/>
</dbReference>
<protein>
    <submittedName>
        <fullName evidence="2">Uncharacterized protein</fullName>
    </submittedName>
</protein>
<evidence type="ECO:0000256" key="1">
    <source>
        <dbReference type="SAM" id="SignalP"/>
    </source>
</evidence>
<name>A0A8J6TSD5_9GAMM</name>
<feature type="chain" id="PRO_5035256910" evidence="1">
    <location>
        <begin position="19"/>
        <end position="513"/>
    </location>
</feature>